<comment type="caution">
    <text evidence="1">The sequence shown here is derived from an EMBL/GenBank/DDBJ whole genome shotgun (WGS) entry which is preliminary data.</text>
</comment>
<keyword evidence="2" id="KW-1185">Reference proteome</keyword>
<organism evidence="1 2">
    <name type="scientific">Gryllotalpicola koreensis</name>
    <dbReference type="NCBI Taxonomy" id="993086"/>
    <lineage>
        <taxon>Bacteria</taxon>
        <taxon>Bacillati</taxon>
        <taxon>Actinomycetota</taxon>
        <taxon>Actinomycetes</taxon>
        <taxon>Micrococcales</taxon>
        <taxon>Microbacteriaceae</taxon>
        <taxon>Gryllotalpicola</taxon>
    </lineage>
</organism>
<evidence type="ECO:0000313" key="2">
    <source>
        <dbReference type="Proteomes" id="UP001501079"/>
    </source>
</evidence>
<dbReference type="EMBL" id="BAABBW010000008">
    <property type="protein sequence ID" value="GAA4182095.1"/>
    <property type="molecule type" value="Genomic_DNA"/>
</dbReference>
<accession>A0ABP8ADA8</accession>
<proteinExistence type="predicted"/>
<reference evidence="2" key="1">
    <citation type="journal article" date="2019" name="Int. J. Syst. Evol. Microbiol.">
        <title>The Global Catalogue of Microorganisms (GCM) 10K type strain sequencing project: providing services to taxonomists for standard genome sequencing and annotation.</title>
        <authorList>
            <consortium name="The Broad Institute Genomics Platform"/>
            <consortium name="The Broad Institute Genome Sequencing Center for Infectious Disease"/>
            <person name="Wu L."/>
            <person name="Ma J."/>
        </authorList>
    </citation>
    <scope>NUCLEOTIDE SEQUENCE [LARGE SCALE GENOMIC DNA]</scope>
    <source>
        <strain evidence="2">JCM 17591</strain>
    </source>
</reference>
<evidence type="ECO:0000313" key="1">
    <source>
        <dbReference type="EMBL" id="GAA4182095.1"/>
    </source>
</evidence>
<protein>
    <submittedName>
        <fullName evidence="1">Uncharacterized protein</fullName>
    </submittedName>
</protein>
<sequence>MLTALLAELDELDELDEPCDGLVLAVTHSPTFTAESATSTVFVIVVDELTSTAVCDELDCTCSVLPLTAAISPVVPPPPKPP</sequence>
<gene>
    <name evidence="1" type="ORF">GCM10022287_38380</name>
</gene>
<name>A0ABP8ADA8_9MICO</name>
<dbReference type="Proteomes" id="UP001501079">
    <property type="component" value="Unassembled WGS sequence"/>
</dbReference>